<organism evidence="2 3">
    <name type="scientific">Gracilibacillus boraciitolerans JCM 21714</name>
    <dbReference type="NCBI Taxonomy" id="1298598"/>
    <lineage>
        <taxon>Bacteria</taxon>
        <taxon>Bacillati</taxon>
        <taxon>Bacillota</taxon>
        <taxon>Bacilli</taxon>
        <taxon>Bacillales</taxon>
        <taxon>Bacillaceae</taxon>
        <taxon>Gracilibacillus</taxon>
    </lineage>
</organism>
<reference evidence="2 3" key="1">
    <citation type="journal article" date="2014" name="Genome Announc.">
        <title>Draft Genome Sequence of the Boron-Tolerant and Moderately Halotolerant Bacterium Gracilibacillus boraciitolerans JCM 21714T.</title>
        <authorList>
            <person name="Ahmed I."/>
            <person name="Oshima K."/>
            <person name="Suda W."/>
            <person name="Kitamura K."/>
            <person name="Iida T."/>
            <person name="Ohmori Y."/>
            <person name="Fujiwara T."/>
            <person name="Hattori M."/>
            <person name="Ohkuma M."/>
        </authorList>
    </citation>
    <scope>NUCLEOTIDE SEQUENCE [LARGE SCALE GENOMIC DNA]</scope>
    <source>
        <strain evidence="2 3">JCM 21714</strain>
    </source>
</reference>
<dbReference type="AlphaFoldDB" id="W4VGI9"/>
<feature type="domain" description="HD" evidence="1">
    <location>
        <begin position="27"/>
        <end position="102"/>
    </location>
</feature>
<dbReference type="STRING" id="1298598.JCM21714_877"/>
<dbReference type="PANTHER" id="PTHR33594">
    <property type="entry name" value="SUPERFAMILY HYDROLASE, PUTATIVE (AFU_ORTHOLOGUE AFUA_1G03035)-RELATED"/>
    <property type="match status" value="1"/>
</dbReference>
<dbReference type="eggNOG" id="COG1418">
    <property type="taxonomic scope" value="Bacteria"/>
</dbReference>
<sequence>MDYEKVILDTEEMVRKQLTDEKSGHDWYHIQRVINTARQIAKEENANFFIVTLAALLHDLADDKVVESDEKGLTMIQKWLESQQLISDDIQHILSIIKYMSFKGG</sequence>
<keyword evidence="3" id="KW-1185">Reference proteome</keyword>
<dbReference type="Pfam" id="PF01966">
    <property type="entry name" value="HD"/>
    <property type="match status" value="1"/>
</dbReference>
<name>W4VGI9_9BACI</name>
<dbReference type="SUPFAM" id="SSF109604">
    <property type="entry name" value="HD-domain/PDEase-like"/>
    <property type="match status" value="1"/>
</dbReference>
<accession>W4VGI9</accession>
<dbReference type="InterPro" id="IPR006674">
    <property type="entry name" value="HD_domain"/>
</dbReference>
<evidence type="ECO:0000313" key="2">
    <source>
        <dbReference type="EMBL" id="GAE91908.1"/>
    </source>
</evidence>
<dbReference type="Proteomes" id="UP000019102">
    <property type="component" value="Unassembled WGS sequence"/>
</dbReference>
<dbReference type="RefSeq" id="WP_369403429.1">
    <property type="nucleotide sequence ID" value="NZ_BAVS01000002.1"/>
</dbReference>
<protein>
    <submittedName>
        <fullName evidence="2">HD domain protein</fullName>
    </submittedName>
</protein>
<dbReference type="Gene3D" id="1.10.472.50">
    <property type="entry name" value="HD-domain/PDEase-like"/>
    <property type="match status" value="1"/>
</dbReference>
<gene>
    <name evidence="2" type="ORF">JCM21714_877</name>
</gene>
<dbReference type="PANTHER" id="PTHR33594:SF1">
    <property type="entry name" value="HD_PDEASE DOMAIN-CONTAINING PROTEIN"/>
    <property type="match status" value="1"/>
</dbReference>
<dbReference type="EMBL" id="BAVS01000002">
    <property type="protein sequence ID" value="GAE91908.1"/>
    <property type="molecule type" value="Genomic_DNA"/>
</dbReference>
<proteinExistence type="predicted"/>
<comment type="caution">
    <text evidence="2">The sequence shown here is derived from an EMBL/GenBank/DDBJ whole genome shotgun (WGS) entry which is preliminary data.</text>
</comment>
<dbReference type="InterPro" id="IPR003607">
    <property type="entry name" value="HD/PDEase_dom"/>
</dbReference>
<evidence type="ECO:0000313" key="3">
    <source>
        <dbReference type="Proteomes" id="UP000019102"/>
    </source>
</evidence>
<dbReference type="CDD" id="cd00077">
    <property type="entry name" value="HDc"/>
    <property type="match status" value="1"/>
</dbReference>
<evidence type="ECO:0000259" key="1">
    <source>
        <dbReference type="Pfam" id="PF01966"/>
    </source>
</evidence>